<dbReference type="PANTHER" id="PTHR21074:SF0">
    <property type="entry name" value="IQ AND UBIQUITIN-LIKE DOMAIN-CONTAINING PROTEIN"/>
    <property type="match status" value="1"/>
</dbReference>
<dbReference type="OrthoDB" id="332841at2759"/>
<feature type="coiled-coil region" evidence="1">
    <location>
        <begin position="48"/>
        <end position="82"/>
    </location>
</feature>
<dbReference type="PROSITE" id="PS50096">
    <property type="entry name" value="IQ"/>
    <property type="match status" value="1"/>
</dbReference>
<keyword evidence="4" id="KW-1185">Reference proteome</keyword>
<dbReference type="STRING" id="94643.A0A2A9MDN4"/>
<keyword evidence="3" id="KW-0966">Cell projection</keyword>
<dbReference type="EMBL" id="NWUJ01000008">
    <property type="protein sequence ID" value="PFH33737.1"/>
    <property type="molecule type" value="Genomic_DNA"/>
</dbReference>
<evidence type="ECO:0000256" key="1">
    <source>
        <dbReference type="SAM" id="Coils"/>
    </source>
</evidence>
<feature type="domain" description="IQ motif and ubiquitin-like" evidence="2">
    <location>
        <begin position="155"/>
        <end position="296"/>
    </location>
</feature>
<sequence>MEKRGLSIDRRGDRRLSPQEYFTADSLEALKAEKVVVLQAHVRGLLARQRAARLRRAKQDHLDREEEERVKAKEERELCQKRLRNRCLRPETVDDFSVLYAELGAWRAQEVTRAKRVFVSETHRRQAFKEILQRETQVLQRIEALKQQAVGASRREKKFYLLAAMAKPFAWTCPSTGDVVAVFTPETMRADELRRLYADLENLDVDADARLEVLNRLQAAAGAAQAERGPSQKGRAQEGDDQLRQEILELCRREIAFLNRGQTNKTKLSGLRLRLSHAFWHLLQSPDFNPQAGRYLR</sequence>
<evidence type="ECO:0000313" key="3">
    <source>
        <dbReference type="EMBL" id="PFH33737.1"/>
    </source>
</evidence>
<evidence type="ECO:0000313" key="4">
    <source>
        <dbReference type="Proteomes" id="UP000224006"/>
    </source>
</evidence>
<protein>
    <submittedName>
        <fullName evidence="3">Flagellar associated protein</fullName>
    </submittedName>
</protein>
<dbReference type="AlphaFoldDB" id="A0A2A9MDN4"/>
<keyword evidence="1" id="KW-0175">Coiled coil</keyword>
<dbReference type="KEGG" id="bbes:BESB_079530"/>
<accession>A0A2A9MDN4</accession>
<comment type="caution">
    <text evidence="3">The sequence shown here is derived from an EMBL/GenBank/DDBJ whole genome shotgun (WGS) entry which is preliminary data.</text>
</comment>
<dbReference type="PANTHER" id="PTHR21074">
    <property type="entry name" value="IQ AND UBIQUITIN-LIKE DOMAIN-CONTAINING PROTEIN"/>
    <property type="match status" value="1"/>
</dbReference>
<reference evidence="3 4" key="1">
    <citation type="submission" date="2017-09" db="EMBL/GenBank/DDBJ databases">
        <title>Genome sequencing of Besnoitia besnoiti strain Bb-Ger1.</title>
        <authorList>
            <person name="Schares G."/>
            <person name="Venepally P."/>
            <person name="Lorenzi H.A."/>
        </authorList>
    </citation>
    <scope>NUCLEOTIDE SEQUENCE [LARGE SCALE GENOMIC DNA]</scope>
    <source>
        <strain evidence="3 4">Bb-Ger1</strain>
    </source>
</reference>
<evidence type="ECO:0000259" key="2">
    <source>
        <dbReference type="Pfam" id="PF25805"/>
    </source>
</evidence>
<keyword evidence="3" id="KW-0282">Flagellum</keyword>
<name>A0A2A9MDN4_BESBE</name>
<dbReference type="RefSeq" id="XP_029217746.1">
    <property type="nucleotide sequence ID" value="XM_029366315.1"/>
</dbReference>
<dbReference type="InterPro" id="IPR057887">
    <property type="entry name" value="IQUB_helical"/>
</dbReference>
<dbReference type="Proteomes" id="UP000224006">
    <property type="component" value="Chromosome VII"/>
</dbReference>
<dbReference type="VEuPathDB" id="ToxoDB:BESB_079530"/>
<dbReference type="GeneID" id="40312880"/>
<proteinExistence type="predicted"/>
<dbReference type="InterPro" id="IPR037695">
    <property type="entry name" value="IQUB"/>
</dbReference>
<dbReference type="Pfam" id="PF25805">
    <property type="entry name" value="IQUB"/>
    <property type="match status" value="1"/>
</dbReference>
<gene>
    <name evidence="3" type="ORF">BESB_079530</name>
</gene>
<keyword evidence="3" id="KW-0969">Cilium</keyword>
<organism evidence="3 4">
    <name type="scientific">Besnoitia besnoiti</name>
    <name type="common">Apicomplexan protozoan</name>
    <dbReference type="NCBI Taxonomy" id="94643"/>
    <lineage>
        <taxon>Eukaryota</taxon>
        <taxon>Sar</taxon>
        <taxon>Alveolata</taxon>
        <taxon>Apicomplexa</taxon>
        <taxon>Conoidasida</taxon>
        <taxon>Coccidia</taxon>
        <taxon>Eucoccidiorida</taxon>
        <taxon>Eimeriorina</taxon>
        <taxon>Sarcocystidae</taxon>
        <taxon>Besnoitia</taxon>
    </lineage>
</organism>